<dbReference type="EMBL" id="NIDN02000091">
    <property type="protein sequence ID" value="RLL97042.1"/>
    <property type="molecule type" value="Genomic_DNA"/>
</dbReference>
<feature type="region of interest" description="Disordered" evidence="2">
    <location>
        <begin position="1"/>
        <end position="79"/>
    </location>
</feature>
<feature type="compositionally biased region" description="Basic and acidic residues" evidence="2">
    <location>
        <begin position="36"/>
        <end position="50"/>
    </location>
</feature>
<dbReference type="PANTHER" id="PTHR46052:SF1">
    <property type="entry name" value="PHOSDUCIN-LIKE PROTEIN"/>
    <property type="match status" value="1"/>
</dbReference>
<sequence>MSAQDEFNSLVANNQEKFSSHPEDRDNSDCDSEPASDDHTNDDDHAHFSDSEDFDGTAMASRTATYQVPRTKFDANTGPKGVIADAQAFERARKRSFRRTLLSATGMDYSHHRSNSKSITDDANLLQNPSPPDGSASEDEEQFMRKWRESRMQELQSQTLRRTSPRRKMYGSVETVDAVGYLDAIEKVSSDTVVVVCVYDPESNVSSLVEDCLDTIARRQPTVRFVKLDHEIAEMDNIDAPALLAYRAGDVFATIVEILKQIPKGRSCSADSLEDLLKSHRIL</sequence>
<name>A0A229Z2A2_9EURO</name>
<evidence type="ECO:0000313" key="4">
    <source>
        <dbReference type="EMBL" id="RLL97042.1"/>
    </source>
</evidence>
<dbReference type="Proteomes" id="UP000215289">
    <property type="component" value="Unassembled WGS sequence"/>
</dbReference>
<gene>
    <name evidence="4" type="ORF">CFD26_106902</name>
</gene>
<evidence type="ECO:0000313" key="5">
    <source>
        <dbReference type="Proteomes" id="UP000215289"/>
    </source>
</evidence>
<comment type="caution">
    <text evidence="4">The sequence shown here is derived from an EMBL/GenBank/DDBJ whole genome shotgun (WGS) entry which is preliminary data.</text>
</comment>
<comment type="similarity">
    <text evidence="1">Belongs to the phosducin family.</text>
</comment>
<dbReference type="Gene3D" id="3.40.30.10">
    <property type="entry name" value="Glutaredoxin"/>
    <property type="match status" value="1"/>
</dbReference>
<dbReference type="InterPro" id="IPR024253">
    <property type="entry name" value="Phosducin_thioredoxin-like_dom"/>
</dbReference>
<organism evidence="4 5">
    <name type="scientific">Aspergillus turcosus</name>
    <dbReference type="NCBI Taxonomy" id="1245748"/>
    <lineage>
        <taxon>Eukaryota</taxon>
        <taxon>Fungi</taxon>
        <taxon>Dikarya</taxon>
        <taxon>Ascomycota</taxon>
        <taxon>Pezizomycotina</taxon>
        <taxon>Eurotiomycetes</taxon>
        <taxon>Eurotiomycetidae</taxon>
        <taxon>Eurotiales</taxon>
        <taxon>Aspergillaceae</taxon>
        <taxon>Aspergillus</taxon>
        <taxon>Aspergillus subgen. Fumigati</taxon>
    </lineage>
</organism>
<dbReference type="InterPro" id="IPR051499">
    <property type="entry name" value="Phosducin-like_reg"/>
</dbReference>
<dbReference type="OrthoDB" id="70588at2759"/>
<dbReference type="InterPro" id="IPR001200">
    <property type="entry name" value="Phosducin"/>
</dbReference>
<feature type="compositionally biased region" description="Basic and acidic residues" evidence="2">
    <location>
        <begin position="18"/>
        <end position="28"/>
    </location>
</feature>
<feature type="domain" description="Phosducin" evidence="3">
    <location>
        <begin position="138"/>
        <end position="264"/>
    </location>
</feature>
<dbReference type="AlphaFoldDB" id="A0A229Z2A2"/>
<dbReference type="GO" id="GO:0008277">
    <property type="term" value="P:regulation of G protein-coupled receptor signaling pathway"/>
    <property type="evidence" value="ECO:0007669"/>
    <property type="project" value="InterPro"/>
</dbReference>
<feature type="region of interest" description="Disordered" evidence="2">
    <location>
        <begin position="108"/>
        <end position="143"/>
    </location>
</feature>
<protein>
    <recommendedName>
        <fullName evidence="3">Phosducin domain-containing protein</fullName>
    </recommendedName>
</protein>
<feature type="compositionally biased region" description="Polar residues" evidence="2">
    <location>
        <begin position="1"/>
        <end position="17"/>
    </location>
</feature>
<proteinExistence type="inferred from homology"/>
<dbReference type="Pfam" id="PF02114">
    <property type="entry name" value="Phosducin"/>
    <property type="match status" value="1"/>
</dbReference>
<dbReference type="SUPFAM" id="SSF52833">
    <property type="entry name" value="Thioredoxin-like"/>
    <property type="match status" value="1"/>
</dbReference>
<evidence type="ECO:0000256" key="1">
    <source>
        <dbReference type="ARBA" id="ARBA00009686"/>
    </source>
</evidence>
<reference evidence="4 5" key="1">
    <citation type="submission" date="2018-08" db="EMBL/GenBank/DDBJ databases">
        <title>Draft genome sequences of two Aspergillus turcosus clinical strains isolated from bronchoalveolar lavage fluid: one azole-susceptible and the other azole-resistant.</title>
        <authorList>
            <person name="Parent-Michaud M."/>
            <person name="Dufresne P.J."/>
            <person name="Fournier E."/>
            <person name="Martineau C."/>
            <person name="Moreira S."/>
            <person name="Perkins V."/>
            <person name="De Repentigny L."/>
            <person name="Dufresne S.F."/>
        </authorList>
    </citation>
    <scope>NUCLEOTIDE SEQUENCE [LARGE SCALE GENOMIC DNA]</scope>
    <source>
        <strain evidence="4">HMR AF 1038</strain>
    </source>
</reference>
<dbReference type="STRING" id="1245748.A0A229Z2A2"/>
<dbReference type="PANTHER" id="PTHR46052">
    <property type="entry name" value="PHOSDUCIN-LIKE PROTEIN"/>
    <property type="match status" value="1"/>
</dbReference>
<evidence type="ECO:0000259" key="3">
    <source>
        <dbReference type="Pfam" id="PF02114"/>
    </source>
</evidence>
<dbReference type="CDD" id="cd02987">
    <property type="entry name" value="Phd_like_Phd"/>
    <property type="match status" value="1"/>
</dbReference>
<dbReference type="InterPro" id="IPR036249">
    <property type="entry name" value="Thioredoxin-like_sf"/>
</dbReference>
<accession>A0A229Z2A2</accession>
<evidence type="ECO:0000256" key="2">
    <source>
        <dbReference type="SAM" id="MobiDB-lite"/>
    </source>
</evidence>
<keyword evidence="5" id="KW-1185">Reference proteome</keyword>